<evidence type="ECO:0000313" key="3">
    <source>
        <dbReference type="Proteomes" id="UP001162060"/>
    </source>
</evidence>
<sequence length="875" mass="96653">MTATSSSRDASPRSGDRALPSPPSSLAAAAASPDAAVRPTASKKRRHETSSVENGAKSTNRKRYLRFLKAHELKFGLAPVARDVATGEVTIVVCRFCQHFGREQRPDKQRRSTKNVKYFRNSFRTDQYQQHHEISHGETWRQYQASSDEAKRVFFQRPEVAAAVAPEKLPGRAVNASAKLDLELAPGEIWVLEPTNEERRKCFNVTPAIVEVVAVLAIGATEMTVVSALKKQSHRMIYHAHEVTDNEVVQWCPPKDMFQSCELLGTAAEPLYRVIVHSRAQIDCMVELAAAGLSFRQISSAMRSFCVHAPVLLSDLVTKSKDLGSDRGADALRKGARSASLRYSEEQTAEFIRLIIAANLTAVSRLLCSSWAFSLELRASMEHAPMRSYLDFRVKVYGQGAMHSVHLVSIPAFESKCKGMMYNTLDKVLSAVLPSWRHRLIGVTTDGDARMPARVLDIVARLQEEAATPIVYRSCTACHQLDCIVTNFYSSLQGGCFLLALKDLSTYIRRRPELLAIMSPPPALPEVTSSSLSLRERWIALGKETNWIAAHRNLVFHHLEVVKPPSAPDNAWWLFFAAADWVATRTNEAFTKLLFKRAIIADQVAAIAALSRECAAAFYALGPDNDPLLVAEPTSHSKSFKSRKGHFALNKPGVIAFLRETKPPLAPILNTTEAPIVDLAAENLAMCGVNLIESLLELSIALGDTQSSHGSRGPTMTREMAEFLPPTLPHELVQLSGREFASLLHMYSPIIVRFMSTEDMNTMNHELQALRRAAVFESNLRESLATCSANTPFQEAWAATGHRYKALERFAGGFASVFSCTPIPTQGSTSDLALCRIDMDTARVVLADFALEGTLHAQQFPALMALNELLETTRS</sequence>
<organism evidence="2 3">
    <name type="scientific">Peronospora matthiolae</name>
    <dbReference type="NCBI Taxonomy" id="2874970"/>
    <lineage>
        <taxon>Eukaryota</taxon>
        <taxon>Sar</taxon>
        <taxon>Stramenopiles</taxon>
        <taxon>Oomycota</taxon>
        <taxon>Peronosporomycetes</taxon>
        <taxon>Peronosporales</taxon>
        <taxon>Peronosporaceae</taxon>
        <taxon>Peronospora</taxon>
    </lineage>
</organism>
<feature type="compositionally biased region" description="Low complexity" evidence="1">
    <location>
        <begin position="24"/>
        <end position="36"/>
    </location>
</feature>
<comment type="caution">
    <text evidence="2">The sequence shown here is derived from an EMBL/GenBank/DDBJ whole genome shotgun (WGS) entry which is preliminary data.</text>
</comment>
<dbReference type="PANTHER" id="PTHR37067:SF3">
    <property type="entry name" value="PX DOMAIN-CONTAINING PROTEIN"/>
    <property type="match status" value="1"/>
</dbReference>
<dbReference type="Proteomes" id="UP001162060">
    <property type="component" value="Unassembled WGS sequence"/>
</dbReference>
<evidence type="ECO:0000256" key="1">
    <source>
        <dbReference type="SAM" id="MobiDB-lite"/>
    </source>
</evidence>
<evidence type="ECO:0000313" key="2">
    <source>
        <dbReference type="EMBL" id="CAK7943418.1"/>
    </source>
</evidence>
<protein>
    <recommendedName>
        <fullName evidence="4">Transposase</fullName>
    </recommendedName>
</protein>
<gene>
    <name evidence="2" type="ORF">PM001_LOCUS28568</name>
</gene>
<dbReference type="AlphaFoldDB" id="A0AAV1VCD7"/>
<dbReference type="PANTHER" id="PTHR37067">
    <property type="entry name" value="PX DOMAIN-CONTAINING PROTEIN"/>
    <property type="match status" value="1"/>
</dbReference>
<evidence type="ECO:0008006" key="4">
    <source>
        <dbReference type="Google" id="ProtNLM"/>
    </source>
</evidence>
<reference evidence="2" key="1">
    <citation type="submission" date="2024-01" db="EMBL/GenBank/DDBJ databases">
        <authorList>
            <person name="Webb A."/>
        </authorList>
    </citation>
    <scope>NUCLEOTIDE SEQUENCE</scope>
    <source>
        <strain evidence="2">Pm1</strain>
    </source>
</reference>
<feature type="region of interest" description="Disordered" evidence="1">
    <location>
        <begin position="1"/>
        <end position="57"/>
    </location>
</feature>
<accession>A0AAV1VCD7</accession>
<proteinExistence type="predicted"/>
<name>A0AAV1VCD7_9STRA</name>
<dbReference type="EMBL" id="CAKLBY020000302">
    <property type="protein sequence ID" value="CAK7943418.1"/>
    <property type="molecule type" value="Genomic_DNA"/>
</dbReference>